<keyword evidence="1" id="KW-1133">Transmembrane helix</keyword>
<gene>
    <name evidence="2" type="ORF">E5347_08845</name>
</gene>
<organism evidence="2 3">
    <name type="scientific">Clostridium sartagoforme</name>
    <dbReference type="NCBI Taxonomy" id="84031"/>
    <lineage>
        <taxon>Bacteria</taxon>
        <taxon>Bacillati</taxon>
        <taxon>Bacillota</taxon>
        <taxon>Clostridia</taxon>
        <taxon>Eubacteriales</taxon>
        <taxon>Clostridiaceae</taxon>
        <taxon>Clostridium</taxon>
    </lineage>
</organism>
<keyword evidence="1" id="KW-0812">Transmembrane</keyword>
<name>A0A4S2DJE3_9CLOT</name>
<evidence type="ECO:0000313" key="3">
    <source>
        <dbReference type="Proteomes" id="UP000306888"/>
    </source>
</evidence>
<feature type="transmembrane region" description="Helical" evidence="1">
    <location>
        <begin position="45"/>
        <end position="65"/>
    </location>
</feature>
<keyword evidence="3" id="KW-1185">Reference proteome</keyword>
<sequence length="206" mass="22410">MSKKFSLSEDFTLIAILLIPVAVAINMVGFQLCQLLRLPIFLDSIGTVLIGVIGGPALAVVAGFVTNLINAIFNPVYFPYVITSMTVGMAAAFLSKKGFFKTEFKVFISGLILTFVSTLTNAPITVIFFGGLTGSSGSILTAGLLASGQQLWTAVFSTAFIQEIIDKLIVVYVVSFIINRISARYLSKLKYGSQYIKRKPKRQLDF</sequence>
<dbReference type="Proteomes" id="UP000306888">
    <property type="component" value="Unassembled WGS sequence"/>
</dbReference>
<dbReference type="EMBL" id="SRYR01000003">
    <property type="protein sequence ID" value="TGY42318.1"/>
    <property type="molecule type" value="Genomic_DNA"/>
</dbReference>
<feature type="transmembrane region" description="Helical" evidence="1">
    <location>
        <begin position="106"/>
        <end position="131"/>
    </location>
</feature>
<keyword evidence="1" id="KW-0472">Membrane</keyword>
<feature type="transmembrane region" description="Helical" evidence="1">
    <location>
        <begin position="12"/>
        <end position="33"/>
    </location>
</feature>
<dbReference type="RefSeq" id="WP_136006533.1">
    <property type="nucleotide sequence ID" value="NZ_SRYR01000003.1"/>
</dbReference>
<evidence type="ECO:0000313" key="2">
    <source>
        <dbReference type="EMBL" id="TGY42318.1"/>
    </source>
</evidence>
<dbReference type="AlphaFoldDB" id="A0A4S2DJE3"/>
<accession>A0A4S2DJE3</accession>
<comment type="caution">
    <text evidence="2">The sequence shown here is derived from an EMBL/GenBank/DDBJ whole genome shotgun (WGS) entry which is preliminary data.</text>
</comment>
<reference evidence="2 3" key="1">
    <citation type="submission" date="2019-04" db="EMBL/GenBank/DDBJ databases">
        <title>Microbes associate with the intestines of laboratory mice.</title>
        <authorList>
            <person name="Navarre W."/>
            <person name="Wong E."/>
            <person name="Huang K."/>
            <person name="Tropini C."/>
            <person name="Ng K."/>
            <person name="Yu B."/>
        </authorList>
    </citation>
    <scope>NUCLEOTIDE SEQUENCE [LARGE SCALE GENOMIC DNA]</scope>
    <source>
        <strain evidence="2 3">NM50_B9-20</strain>
    </source>
</reference>
<dbReference type="OrthoDB" id="9766854at2"/>
<feature type="transmembrane region" description="Helical" evidence="1">
    <location>
        <begin position="77"/>
        <end position="94"/>
    </location>
</feature>
<proteinExistence type="predicted"/>
<evidence type="ECO:0000256" key="1">
    <source>
        <dbReference type="SAM" id="Phobius"/>
    </source>
</evidence>
<protein>
    <submittedName>
        <fullName evidence="2">ECF transporter S component</fullName>
    </submittedName>
</protein>
<dbReference type="Gene3D" id="1.10.1760.20">
    <property type="match status" value="1"/>
</dbReference>